<dbReference type="InterPro" id="IPR012663">
    <property type="entry name" value="CHP02450_Tryp"/>
</dbReference>
<name>A0A975RA57_9GAMM</name>
<organism evidence="1 2">
    <name type="scientific">Methylomonas paludis</name>
    <dbReference type="NCBI Taxonomy" id="1173101"/>
    <lineage>
        <taxon>Bacteria</taxon>
        <taxon>Pseudomonadati</taxon>
        <taxon>Pseudomonadota</taxon>
        <taxon>Gammaproteobacteria</taxon>
        <taxon>Methylococcales</taxon>
        <taxon>Methylococcaceae</taxon>
        <taxon>Methylomonas</taxon>
    </lineage>
</organism>
<accession>A0A975RA57</accession>
<dbReference type="Pfam" id="PF09493">
    <property type="entry name" value="DUF2389"/>
    <property type="match status" value="1"/>
</dbReference>
<evidence type="ECO:0000313" key="2">
    <source>
        <dbReference type="Proteomes" id="UP000676649"/>
    </source>
</evidence>
<evidence type="ECO:0000313" key="1">
    <source>
        <dbReference type="EMBL" id="QWF71792.1"/>
    </source>
</evidence>
<sequence length="78" mass="9349">MPIKSTRQLNPQKLLQSKWTAVNPQNKEKHFIVIKLLEPELPNMPLELIELEAVHSHRSFILPWRELKKSEQWLQGWK</sequence>
<gene>
    <name evidence="1" type="ORF">KEF85_04785</name>
</gene>
<dbReference type="AlphaFoldDB" id="A0A975RA57"/>
<protein>
    <submittedName>
        <fullName evidence="1">TIGR02450 family Trp-rich protein</fullName>
    </submittedName>
</protein>
<dbReference type="Proteomes" id="UP000676649">
    <property type="component" value="Chromosome"/>
</dbReference>
<dbReference type="NCBIfam" id="TIGR02450">
    <property type="entry name" value="TIGR02450 family Trp-rich protein"/>
    <property type="match status" value="1"/>
</dbReference>
<proteinExistence type="predicted"/>
<dbReference type="KEGG" id="mpad:KEF85_04785"/>
<keyword evidence="2" id="KW-1185">Reference proteome</keyword>
<dbReference type="EMBL" id="CP073754">
    <property type="protein sequence ID" value="QWF71792.1"/>
    <property type="molecule type" value="Genomic_DNA"/>
</dbReference>
<dbReference type="RefSeq" id="WP_215583572.1">
    <property type="nucleotide sequence ID" value="NZ_CP073754.1"/>
</dbReference>
<reference evidence="1" key="1">
    <citation type="submission" date="2021-04" db="EMBL/GenBank/DDBJ databases">
        <title>Draft genome sequence data of methanotrophic Methylovulum sp. strain S1L and Methylomonas sp. strain S2AM isolated from boreal lake water columns.</title>
        <authorList>
            <person name="Rissanen A.J."/>
            <person name="Mangayil R."/>
            <person name="Svenning M.M."/>
            <person name="Khanongnuch R."/>
        </authorList>
    </citation>
    <scope>NUCLEOTIDE SEQUENCE</scope>
    <source>
        <strain evidence="1">S2AM</strain>
    </source>
</reference>